<comment type="caution">
    <text evidence="2">The sequence shown here is derived from an EMBL/GenBank/DDBJ whole genome shotgun (WGS) entry which is preliminary data.</text>
</comment>
<evidence type="ECO:0000313" key="3">
    <source>
        <dbReference type="Proteomes" id="UP001321760"/>
    </source>
</evidence>
<dbReference type="AlphaFoldDB" id="A0AAV9GC41"/>
<feature type="compositionally biased region" description="Basic and acidic residues" evidence="1">
    <location>
        <begin position="274"/>
        <end position="293"/>
    </location>
</feature>
<reference evidence="2" key="1">
    <citation type="journal article" date="2023" name="Mol. Phylogenet. Evol.">
        <title>Genome-scale phylogeny and comparative genomics of the fungal order Sordariales.</title>
        <authorList>
            <person name="Hensen N."/>
            <person name="Bonometti L."/>
            <person name="Westerberg I."/>
            <person name="Brannstrom I.O."/>
            <person name="Guillou S."/>
            <person name="Cros-Aarteil S."/>
            <person name="Calhoun S."/>
            <person name="Haridas S."/>
            <person name="Kuo A."/>
            <person name="Mondo S."/>
            <person name="Pangilinan J."/>
            <person name="Riley R."/>
            <person name="LaButti K."/>
            <person name="Andreopoulos B."/>
            <person name="Lipzen A."/>
            <person name="Chen C."/>
            <person name="Yan M."/>
            <person name="Daum C."/>
            <person name="Ng V."/>
            <person name="Clum A."/>
            <person name="Steindorff A."/>
            <person name="Ohm R.A."/>
            <person name="Martin F."/>
            <person name="Silar P."/>
            <person name="Natvig D.O."/>
            <person name="Lalanne C."/>
            <person name="Gautier V."/>
            <person name="Ament-Velasquez S.L."/>
            <person name="Kruys A."/>
            <person name="Hutchinson M.I."/>
            <person name="Powell A.J."/>
            <person name="Barry K."/>
            <person name="Miller A.N."/>
            <person name="Grigoriev I.V."/>
            <person name="Debuchy R."/>
            <person name="Gladieux P."/>
            <person name="Hiltunen Thoren M."/>
            <person name="Johannesson H."/>
        </authorList>
    </citation>
    <scope>NUCLEOTIDE SEQUENCE</scope>
    <source>
        <strain evidence="2">PSN243</strain>
    </source>
</reference>
<feature type="compositionally biased region" description="Basic and acidic residues" evidence="1">
    <location>
        <begin position="152"/>
        <end position="171"/>
    </location>
</feature>
<dbReference type="Proteomes" id="UP001321760">
    <property type="component" value="Unassembled WGS sequence"/>
</dbReference>
<accession>A0AAV9GC41</accession>
<sequence length="338" mass="38016">MQTRRAEAHLRLQVVLPTSTVTSSTPLTFPPSTPQFARRTSTIFSTSSTDSILDDPKRCEVRRIKELDPLEVQLIAWAIVTQMRDVHLGLLNHPAFVKDKPIQLEAFARFEDRFVATMDACRRSKTMVHGILPAPFITRLVAAPIAELQFKQDNKANNDRKKEQKQQREESSTMPFSDFSQAIEAEKSVPRQRVEKLSAFEAEVLSIKLVRAAMAAHRGFLGIPAFFEGEKSGKPKFEKYPIFHDRISRRPLRYIHRPLAPFSTKGRNLAGNLEKADQLKSAKDVKNKAKEDGTMATGTTGVDEQPPTSTPSTAIQEPFVLQPLTEEDPELQQVMGQP</sequence>
<proteinExistence type="predicted"/>
<feature type="region of interest" description="Disordered" evidence="1">
    <location>
        <begin position="273"/>
        <end position="317"/>
    </location>
</feature>
<evidence type="ECO:0000313" key="2">
    <source>
        <dbReference type="EMBL" id="KAK4446021.1"/>
    </source>
</evidence>
<dbReference type="EMBL" id="MU865960">
    <property type="protein sequence ID" value="KAK4446021.1"/>
    <property type="molecule type" value="Genomic_DNA"/>
</dbReference>
<evidence type="ECO:0000256" key="1">
    <source>
        <dbReference type="SAM" id="MobiDB-lite"/>
    </source>
</evidence>
<name>A0AAV9GC41_9PEZI</name>
<gene>
    <name evidence="2" type="ORF">QBC34DRAFT_428551</name>
</gene>
<protein>
    <submittedName>
        <fullName evidence="2">Uncharacterized protein</fullName>
    </submittedName>
</protein>
<organism evidence="2 3">
    <name type="scientific">Podospora aff. communis PSN243</name>
    <dbReference type="NCBI Taxonomy" id="3040156"/>
    <lineage>
        <taxon>Eukaryota</taxon>
        <taxon>Fungi</taxon>
        <taxon>Dikarya</taxon>
        <taxon>Ascomycota</taxon>
        <taxon>Pezizomycotina</taxon>
        <taxon>Sordariomycetes</taxon>
        <taxon>Sordariomycetidae</taxon>
        <taxon>Sordariales</taxon>
        <taxon>Podosporaceae</taxon>
        <taxon>Podospora</taxon>
    </lineage>
</organism>
<feature type="region of interest" description="Disordered" evidence="1">
    <location>
        <begin position="152"/>
        <end position="177"/>
    </location>
</feature>
<keyword evidence="3" id="KW-1185">Reference proteome</keyword>
<reference evidence="2" key="2">
    <citation type="submission" date="2023-05" db="EMBL/GenBank/DDBJ databases">
        <authorList>
            <consortium name="Lawrence Berkeley National Laboratory"/>
            <person name="Steindorff A."/>
            <person name="Hensen N."/>
            <person name="Bonometti L."/>
            <person name="Westerberg I."/>
            <person name="Brannstrom I.O."/>
            <person name="Guillou S."/>
            <person name="Cros-Aarteil S."/>
            <person name="Calhoun S."/>
            <person name="Haridas S."/>
            <person name="Kuo A."/>
            <person name="Mondo S."/>
            <person name="Pangilinan J."/>
            <person name="Riley R."/>
            <person name="Labutti K."/>
            <person name="Andreopoulos B."/>
            <person name="Lipzen A."/>
            <person name="Chen C."/>
            <person name="Yanf M."/>
            <person name="Daum C."/>
            <person name="Ng V."/>
            <person name="Clum A."/>
            <person name="Ohm R."/>
            <person name="Martin F."/>
            <person name="Silar P."/>
            <person name="Natvig D."/>
            <person name="Lalanne C."/>
            <person name="Gautier V."/>
            <person name="Ament-Velasquez S.L."/>
            <person name="Kruys A."/>
            <person name="Hutchinson M.I."/>
            <person name="Powell A.J."/>
            <person name="Barry K."/>
            <person name="Miller A.N."/>
            <person name="Grigoriev I.V."/>
            <person name="Debuchy R."/>
            <person name="Gladieux P."/>
            <person name="Thoren M.H."/>
            <person name="Johannesson H."/>
        </authorList>
    </citation>
    <scope>NUCLEOTIDE SEQUENCE</scope>
    <source>
        <strain evidence="2">PSN243</strain>
    </source>
</reference>
<feature type="compositionally biased region" description="Polar residues" evidence="1">
    <location>
        <begin position="296"/>
        <end position="315"/>
    </location>
</feature>